<evidence type="ECO:0000313" key="2">
    <source>
        <dbReference type="Proteomes" id="UP000182192"/>
    </source>
</evidence>
<gene>
    <name evidence="1" type="ORF">SAMN02910406_03164</name>
</gene>
<sequence length="142" mass="16299">MTPDIYIVPEVYKNFAEWLDSLLDNNEMPEDAIAFNFNLYDEAMEGLVYGIQLAACDRFDPEDETGDWACFMVWDSDEDIFRIDFTEDEEKGFEFVQGVFAAFVKKYLNEGKHSDILLASRGVGIGHVDGDIEIIYVNDKEL</sequence>
<dbReference type="EMBL" id="FOKQ01000037">
    <property type="protein sequence ID" value="SFD12683.1"/>
    <property type="molecule type" value="Genomic_DNA"/>
</dbReference>
<accession>A0A1I1Q0C5</accession>
<organism evidence="1 2">
    <name type="scientific">Ruminococcus albus</name>
    <dbReference type="NCBI Taxonomy" id="1264"/>
    <lineage>
        <taxon>Bacteria</taxon>
        <taxon>Bacillati</taxon>
        <taxon>Bacillota</taxon>
        <taxon>Clostridia</taxon>
        <taxon>Eubacteriales</taxon>
        <taxon>Oscillospiraceae</taxon>
        <taxon>Ruminococcus</taxon>
    </lineage>
</organism>
<evidence type="ECO:0000313" key="1">
    <source>
        <dbReference type="EMBL" id="SFD12683.1"/>
    </source>
</evidence>
<dbReference type="RefSeq" id="WP_074962963.1">
    <property type="nucleotide sequence ID" value="NZ_FOKQ01000037.1"/>
</dbReference>
<dbReference type="AlphaFoldDB" id="A0A1I1Q0C5"/>
<name>A0A1I1Q0C5_RUMAL</name>
<dbReference type="OrthoDB" id="8913322at2"/>
<protein>
    <submittedName>
        <fullName evidence="1">Uncharacterized protein</fullName>
    </submittedName>
</protein>
<dbReference type="Proteomes" id="UP000182192">
    <property type="component" value="Unassembled WGS sequence"/>
</dbReference>
<reference evidence="1 2" key="1">
    <citation type="submission" date="2016-10" db="EMBL/GenBank/DDBJ databases">
        <authorList>
            <person name="de Groot N.N."/>
        </authorList>
    </citation>
    <scope>NUCLEOTIDE SEQUENCE [LARGE SCALE GENOMIC DNA]</scope>
    <source>
        <strain evidence="1 2">AR67</strain>
    </source>
</reference>
<proteinExistence type="predicted"/>